<dbReference type="EMBL" id="LK032962">
    <property type="protein sequence ID" value="CDY51072.1"/>
    <property type="molecule type" value="Genomic_DNA"/>
</dbReference>
<evidence type="ECO:0000313" key="2">
    <source>
        <dbReference type="EMBL" id="CDY51072.1"/>
    </source>
</evidence>
<organism evidence="2 3">
    <name type="scientific">Brassica napus</name>
    <name type="common">Rape</name>
    <dbReference type="NCBI Taxonomy" id="3708"/>
    <lineage>
        <taxon>Eukaryota</taxon>
        <taxon>Viridiplantae</taxon>
        <taxon>Streptophyta</taxon>
        <taxon>Embryophyta</taxon>
        <taxon>Tracheophyta</taxon>
        <taxon>Spermatophyta</taxon>
        <taxon>Magnoliopsida</taxon>
        <taxon>eudicotyledons</taxon>
        <taxon>Gunneridae</taxon>
        <taxon>Pentapetalae</taxon>
        <taxon>rosids</taxon>
        <taxon>malvids</taxon>
        <taxon>Brassicales</taxon>
        <taxon>Brassicaceae</taxon>
        <taxon>Brassiceae</taxon>
        <taxon>Brassica</taxon>
    </lineage>
</organism>
<proteinExistence type="predicted"/>
<keyword evidence="3" id="KW-1185">Reference proteome</keyword>
<accession>A0A078IMB5</accession>
<dbReference type="Proteomes" id="UP000028999">
    <property type="component" value="Unassembled WGS sequence"/>
</dbReference>
<evidence type="ECO:0000313" key="3">
    <source>
        <dbReference type="Proteomes" id="UP000028999"/>
    </source>
</evidence>
<reference evidence="2" key="2">
    <citation type="submission" date="2014-06" db="EMBL/GenBank/DDBJ databases">
        <authorList>
            <person name="Genoscope - CEA"/>
        </authorList>
    </citation>
    <scope>NUCLEOTIDE SEQUENCE</scope>
</reference>
<evidence type="ECO:0000313" key="1">
    <source>
        <dbReference type="EMBL" id="CAF2056205.1"/>
    </source>
</evidence>
<reference evidence="2 3" key="1">
    <citation type="journal article" date="2014" name="Science">
        <title>Plant genetics. Early allopolyploid evolution in the post-Neolithic Brassica napus oilseed genome.</title>
        <authorList>
            <person name="Chalhoub B."/>
            <person name="Denoeud F."/>
            <person name="Liu S."/>
            <person name="Parkin I.A."/>
            <person name="Tang H."/>
            <person name="Wang X."/>
            <person name="Chiquet J."/>
            <person name="Belcram H."/>
            <person name="Tong C."/>
            <person name="Samans B."/>
            <person name="Correa M."/>
            <person name="Da Silva C."/>
            <person name="Just J."/>
            <person name="Falentin C."/>
            <person name="Koh C.S."/>
            <person name="Le Clainche I."/>
            <person name="Bernard M."/>
            <person name="Bento P."/>
            <person name="Noel B."/>
            <person name="Labadie K."/>
            <person name="Alberti A."/>
            <person name="Charles M."/>
            <person name="Arnaud D."/>
            <person name="Guo H."/>
            <person name="Daviaud C."/>
            <person name="Alamery S."/>
            <person name="Jabbari K."/>
            <person name="Zhao M."/>
            <person name="Edger P.P."/>
            <person name="Chelaifa H."/>
            <person name="Tack D."/>
            <person name="Lassalle G."/>
            <person name="Mestiri I."/>
            <person name="Schnel N."/>
            <person name="Le Paslier M.C."/>
            <person name="Fan G."/>
            <person name="Renault V."/>
            <person name="Bayer P.E."/>
            <person name="Golicz A.A."/>
            <person name="Manoli S."/>
            <person name="Lee T.H."/>
            <person name="Thi V.H."/>
            <person name="Chalabi S."/>
            <person name="Hu Q."/>
            <person name="Fan C."/>
            <person name="Tollenaere R."/>
            <person name="Lu Y."/>
            <person name="Battail C."/>
            <person name="Shen J."/>
            <person name="Sidebottom C.H."/>
            <person name="Wang X."/>
            <person name="Canaguier A."/>
            <person name="Chauveau A."/>
            <person name="Berard A."/>
            <person name="Deniot G."/>
            <person name="Guan M."/>
            <person name="Liu Z."/>
            <person name="Sun F."/>
            <person name="Lim Y.P."/>
            <person name="Lyons E."/>
            <person name="Town C.D."/>
            <person name="Bancroft I."/>
            <person name="Wang X."/>
            <person name="Meng J."/>
            <person name="Ma J."/>
            <person name="Pires J.C."/>
            <person name="King G.J."/>
            <person name="Brunel D."/>
            <person name="Delourme R."/>
            <person name="Renard M."/>
            <person name="Aury J.M."/>
            <person name="Adams K.L."/>
            <person name="Batley J."/>
            <person name="Snowdon R.J."/>
            <person name="Tost J."/>
            <person name="Edwards D."/>
            <person name="Zhou Y."/>
            <person name="Hua W."/>
            <person name="Sharpe A.G."/>
            <person name="Paterson A.H."/>
            <person name="Guan C."/>
            <person name="Wincker P."/>
        </authorList>
    </citation>
    <scope>NUCLEOTIDE SEQUENCE [LARGE SCALE GENOMIC DNA]</scope>
    <source>
        <strain evidence="3">cv. Darmor-bzh</strain>
    </source>
</reference>
<reference evidence="1" key="3">
    <citation type="submission" date="2021-01" db="EMBL/GenBank/DDBJ databases">
        <authorList>
            <consortium name="Genoscope - CEA"/>
            <person name="William W."/>
        </authorList>
    </citation>
    <scope>NUCLEOTIDE SEQUENCE</scope>
</reference>
<name>A0A078IMB5_BRANA</name>
<protein>
    <submittedName>
        <fullName evidence="1">(rape) hypothetical protein</fullName>
    </submittedName>
    <submittedName>
        <fullName evidence="2">BnaC06g07510D protein</fullName>
    </submittedName>
</protein>
<gene>
    <name evidence="2" type="primary">BnaC06g07510D</name>
    <name evidence="1" type="ORF">DARMORV10_C06P10650.1</name>
    <name evidence="2" type="ORF">GSBRNA2T00098123001</name>
</gene>
<dbReference type="Proteomes" id="UP001295469">
    <property type="component" value="Chromosome C06"/>
</dbReference>
<dbReference type="PaxDb" id="3708-A0A078IMB5"/>
<dbReference type="EMBL" id="HG994370">
    <property type="protein sequence ID" value="CAF2056205.1"/>
    <property type="molecule type" value="Genomic_DNA"/>
</dbReference>
<dbReference type="Gramene" id="CDY51072">
    <property type="protein sequence ID" value="CDY51072"/>
    <property type="gene ID" value="GSBRNA2T00098123001"/>
</dbReference>
<sequence length="79" mass="9013">MEFDWYRNSSLKEKASPAEKLYFGELAVSSEKIIKIEKRRRCSRGVEASRRPMIAVSGTKSVEHVDGYSALAPILYLDF</sequence>
<dbReference type="AlphaFoldDB" id="A0A078IMB5"/>